<organism evidence="3 4">
    <name type="scientific">Trichostrongylus colubriformis</name>
    <name type="common">Black scour worm</name>
    <dbReference type="NCBI Taxonomy" id="6319"/>
    <lineage>
        <taxon>Eukaryota</taxon>
        <taxon>Metazoa</taxon>
        <taxon>Ecdysozoa</taxon>
        <taxon>Nematoda</taxon>
        <taxon>Chromadorea</taxon>
        <taxon>Rhabditida</taxon>
        <taxon>Rhabditina</taxon>
        <taxon>Rhabditomorpha</taxon>
        <taxon>Strongyloidea</taxon>
        <taxon>Trichostrongylidae</taxon>
        <taxon>Trichostrongylus</taxon>
    </lineage>
</organism>
<feature type="compositionally biased region" description="Basic and acidic residues" evidence="2">
    <location>
        <begin position="300"/>
        <end position="337"/>
    </location>
</feature>
<dbReference type="AlphaFoldDB" id="A0AAN8EW80"/>
<feature type="compositionally biased region" description="Basic and acidic residues" evidence="2">
    <location>
        <begin position="275"/>
        <end position="287"/>
    </location>
</feature>
<reference evidence="3 4" key="1">
    <citation type="submission" date="2019-10" db="EMBL/GenBank/DDBJ databases">
        <title>Assembly and Annotation for the nematode Trichostrongylus colubriformis.</title>
        <authorList>
            <person name="Martin J."/>
        </authorList>
    </citation>
    <scope>NUCLEOTIDE SEQUENCE [LARGE SCALE GENOMIC DNA]</scope>
    <source>
        <strain evidence="3">G859</strain>
        <tissue evidence="3">Whole worm</tissue>
    </source>
</reference>
<dbReference type="EMBL" id="WIXE01024462">
    <property type="protein sequence ID" value="KAK5965570.1"/>
    <property type="molecule type" value="Genomic_DNA"/>
</dbReference>
<evidence type="ECO:0000256" key="1">
    <source>
        <dbReference type="SAM" id="Coils"/>
    </source>
</evidence>
<accession>A0AAN8EW80</accession>
<keyword evidence="1" id="KW-0175">Coiled coil</keyword>
<keyword evidence="4" id="KW-1185">Reference proteome</keyword>
<evidence type="ECO:0000313" key="3">
    <source>
        <dbReference type="EMBL" id="KAK5965570.1"/>
    </source>
</evidence>
<dbReference type="Proteomes" id="UP001331761">
    <property type="component" value="Unassembled WGS sequence"/>
</dbReference>
<evidence type="ECO:0000313" key="4">
    <source>
        <dbReference type="Proteomes" id="UP001331761"/>
    </source>
</evidence>
<sequence>MMDYRGEVKHLREKCAALEHELCDYKNALNEEKQKSRRLRRALPTLPDPPQLYKNIVARCYEFYECTKKISMLNSRVRNLHTSTADFKDRLHELELLEISCDRMRLEFLLVRCQIRIVFSLPPLLIAKGTISAVIWDTWMAREQLNDEDDPLLMDPGIMETAVTEQLQLLEGLQRNLSDLRATLLEESRQDLAAFQESVLEKLRQIQSSLNGVVQQRNNLEMMVDELHMEPLAEGEGAPREAHEQEIIHENAEFMEEIQDLGADQEEAQPSNPPERGDQEREDEEPRNPPVPENPALASRRREIEQEIHQFTRDYTDGHPRTYDGKDPAWTLREKKTGIGRTPSTTTQLRYDL</sequence>
<feature type="region of interest" description="Disordered" evidence="2">
    <location>
        <begin position="263"/>
        <end position="353"/>
    </location>
</feature>
<feature type="coiled-coil region" evidence="1">
    <location>
        <begin position="163"/>
        <end position="190"/>
    </location>
</feature>
<feature type="compositionally biased region" description="Polar residues" evidence="2">
    <location>
        <begin position="342"/>
        <end position="353"/>
    </location>
</feature>
<comment type="caution">
    <text evidence="3">The sequence shown here is derived from an EMBL/GenBank/DDBJ whole genome shotgun (WGS) entry which is preliminary data.</text>
</comment>
<gene>
    <name evidence="3" type="ORF">GCK32_011200</name>
</gene>
<name>A0AAN8EW80_TRICO</name>
<protein>
    <submittedName>
        <fullName evidence="3">Uncharacterized protein</fullName>
    </submittedName>
</protein>
<evidence type="ECO:0000256" key="2">
    <source>
        <dbReference type="SAM" id="MobiDB-lite"/>
    </source>
</evidence>
<proteinExistence type="predicted"/>